<keyword evidence="1" id="KW-1133">Transmembrane helix</keyword>
<name>A0A922I7P5_DERFA</name>
<feature type="transmembrane region" description="Helical" evidence="1">
    <location>
        <begin position="47"/>
        <end position="68"/>
    </location>
</feature>
<keyword evidence="3" id="KW-1185">Reference proteome</keyword>
<dbReference type="Proteomes" id="UP000790347">
    <property type="component" value="Unassembled WGS sequence"/>
</dbReference>
<comment type="caution">
    <text evidence="2">The sequence shown here is derived from an EMBL/GenBank/DDBJ whole genome shotgun (WGS) entry which is preliminary data.</text>
</comment>
<gene>
    <name evidence="2" type="ORF">DERF_000601</name>
</gene>
<reference evidence="2" key="2">
    <citation type="journal article" date="2022" name="Res Sq">
        <title>Comparative Genomics Reveals Insights into the Divergent Evolution of Astigmatic Mites and Household Pest Adaptations.</title>
        <authorList>
            <person name="Xiong Q."/>
            <person name="Wan A.T.-Y."/>
            <person name="Liu X.-Y."/>
            <person name="Fung C.S.-H."/>
            <person name="Xiao X."/>
            <person name="Malainual N."/>
            <person name="Hou J."/>
            <person name="Wang L."/>
            <person name="Wang M."/>
            <person name="Yang K."/>
            <person name="Cui Y."/>
            <person name="Leung E."/>
            <person name="Nong W."/>
            <person name="Shin S.-K."/>
            <person name="Au S."/>
            <person name="Jeong K.Y."/>
            <person name="Chew F.T."/>
            <person name="Hui J."/>
            <person name="Leung T.F."/>
            <person name="Tungtrongchitr A."/>
            <person name="Zhong N."/>
            <person name="Liu Z."/>
            <person name="Tsui S."/>
        </authorList>
    </citation>
    <scope>NUCLEOTIDE SEQUENCE</scope>
    <source>
        <strain evidence="2">Derf</strain>
        <tissue evidence="2">Whole organism</tissue>
    </source>
</reference>
<organism evidence="2 3">
    <name type="scientific">Dermatophagoides farinae</name>
    <name type="common">American house dust mite</name>
    <dbReference type="NCBI Taxonomy" id="6954"/>
    <lineage>
        <taxon>Eukaryota</taxon>
        <taxon>Metazoa</taxon>
        <taxon>Ecdysozoa</taxon>
        <taxon>Arthropoda</taxon>
        <taxon>Chelicerata</taxon>
        <taxon>Arachnida</taxon>
        <taxon>Acari</taxon>
        <taxon>Acariformes</taxon>
        <taxon>Sarcoptiformes</taxon>
        <taxon>Astigmata</taxon>
        <taxon>Psoroptidia</taxon>
        <taxon>Analgoidea</taxon>
        <taxon>Pyroglyphidae</taxon>
        <taxon>Dermatophagoidinae</taxon>
        <taxon>Dermatophagoides</taxon>
    </lineage>
</organism>
<proteinExistence type="predicted"/>
<sequence length="77" mass="8701">MTSTVKKHFEPTNRTLVLMIIIIAMIIFIIVFLIGIIAVIVDDHRHIMTIFLCLMIANCSGCLAAGFIQGDDRFENY</sequence>
<protein>
    <submittedName>
        <fullName evidence="2">Uncharacterized protein</fullName>
    </submittedName>
</protein>
<dbReference type="EMBL" id="ASGP02000001">
    <property type="protein sequence ID" value="KAH9526519.1"/>
    <property type="molecule type" value="Genomic_DNA"/>
</dbReference>
<accession>A0A922I7P5</accession>
<feature type="transmembrane region" description="Helical" evidence="1">
    <location>
        <begin position="16"/>
        <end position="41"/>
    </location>
</feature>
<reference evidence="2" key="1">
    <citation type="submission" date="2013-05" db="EMBL/GenBank/DDBJ databases">
        <authorList>
            <person name="Yim A.K.Y."/>
            <person name="Chan T.F."/>
            <person name="Ji K.M."/>
            <person name="Liu X.Y."/>
            <person name="Zhou J.W."/>
            <person name="Li R.Q."/>
            <person name="Yang K.Y."/>
            <person name="Li J."/>
            <person name="Li M."/>
            <person name="Law P.T.W."/>
            <person name="Wu Y.L."/>
            <person name="Cai Z.L."/>
            <person name="Qin H."/>
            <person name="Bao Y."/>
            <person name="Leung R.K.K."/>
            <person name="Ng P.K.S."/>
            <person name="Zou J."/>
            <person name="Zhong X.J."/>
            <person name="Ran P.X."/>
            <person name="Zhong N.S."/>
            <person name="Liu Z.G."/>
            <person name="Tsui S.K.W."/>
        </authorList>
    </citation>
    <scope>NUCLEOTIDE SEQUENCE</scope>
    <source>
        <strain evidence="2">Derf</strain>
        <tissue evidence="2">Whole organism</tissue>
    </source>
</reference>
<keyword evidence="1" id="KW-0472">Membrane</keyword>
<evidence type="ECO:0000313" key="2">
    <source>
        <dbReference type="EMBL" id="KAH9526519.1"/>
    </source>
</evidence>
<evidence type="ECO:0000256" key="1">
    <source>
        <dbReference type="SAM" id="Phobius"/>
    </source>
</evidence>
<dbReference type="AlphaFoldDB" id="A0A922I7P5"/>
<keyword evidence="1" id="KW-0812">Transmembrane</keyword>
<evidence type="ECO:0000313" key="3">
    <source>
        <dbReference type="Proteomes" id="UP000790347"/>
    </source>
</evidence>